<evidence type="ECO:0000313" key="5">
    <source>
        <dbReference type="EMBL" id="QLG61749.1"/>
    </source>
</evidence>
<dbReference type="InterPro" id="IPR015590">
    <property type="entry name" value="Aldehyde_DH_dom"/>
</dbReference>
<dbReference type="KEGG" id="halu:HUG12_08410"/>
<dbReference type="PANTHER" id="PTHR11699">
    <property type="entry name" value="ALDEHYDE DEHYDROGENASE-RELATED"/>
    <property type="match status" value="1"/>
</dbReference>
<comment type="similarity">
    <text evidence="1">Belongs to the aldehyde dehydrogenase family.</text>
</comment>
<dbReference type="FunFam" id="3.40.605.10:FF:000007">
    <property type="entry name" value="NAD/NADP-dependent betaine aldehyde dehydrogenase"/>
    <property type="match status" value="1"/>
</dbReference>
<dbReference type="InterPro" id="IPR016161">
    <property type="entry name" value="Ald_DH/histidinol_DH"/>
</dbReference>
<dbReference type="InterPro" id="IPR016162">
    <property type="entry name" value="Ald_DH_N"/>
</dbReference>
<evidence type="ECO:0000259" key="4">
    <source>
        <dbReference type="Pfam" id="PF00171"/>
    </source>
</evidence>
<keyword evidence="6" id="KW-1185">Reference proteome</keyword>
<dbReference type="GO" id="GO:0016620">
    <property type="term" value="F:oxidoreductase activity, acting on the aldehyde or oxo group of donors, NAD or NADP as acceptor"/>
    <property type="evidence" value="ECO:0007669"/>
    <property type="project" value="InterPro"/>
</dbReference>
<dbReference type="Gene3D" id="3.40.605.10">
    <property type="entry name" value="Aldehyde Dehydrogenase, Chain A, domain 1"/>
    <property type="match status" value="1"/>
</dbReference>
<dbReference type="AlphaFoldDB" id="A0A7D5LB18"/>
<dbReference type="SUPFAM" id="SSF53720">
    <property type="entry name" value="ALDH-like"/>
    <property type="match status" value="1"/>
</dbReference>
<evidence type="ECO:0000313" key="6">
    <source>
        <dbReference type="Proteomes" id="UP000509626"/>
    </source>
</evidence>
<dbReference type="Pfam" id="PF00171">
    <property type="entry name" value="Aldedh"/>
    <property type="match status" value="1"/>
</dbReference>
<accession>A0A7D5LB18</accession>
<dbReference type="Gene3D" id="3.40.309.10">
    <property type="entry name" value="Aldehyde Dehydrogenase, Chain A, domain 2"/>
    <property type="match status" value="1"/>
</dbReference>
<dbReference type="EMBL" id="CP058579">
    <property type="protein sequence ID" value="QLG61749.1"/>
    <property type="molecule type" value="Genomic_DNA"/>
</dbReference>
<reference evidence="5 6" key="1">
    <citation type="submission" date="2020-06" db="EMBL/GenBank/DDBJ databases">
        <title>NJ-3-1, isolated from saline soil.</title>
        <authorList>
            <person name="Cui H.L."/>
            <person name="Shi X."/>
        </authorList>
    </citation>
    <scope>NUCLEOTIDE SEQUENCE [LARGE SCALE GENOMIC DNA]</scope>
    <source>
        <strain evidence="5 6">NJ-3-1</strain>
    </source>
</reference>
<dbReference type="Proteomes" id="UP000509626">
    <property type="component" value="Chromosome"/>
</dbReference>
<dbReference type="PROSITE" id="PS00070">
    <property type="entry name" value="ALDEHYDE_DEHYDR_CYS"/>
    <property type="match status" value="1"/>
</dbReference>
<dbReference type="RefSeq" id="WP_179268334.1">
    <property type="nucleotide sequence ID" value="NZ_CP058579.1"/>
</dbReference>
<dbReference type="InterPro" id="IPR016163">
    <property type="entry name" value="Ald_DH_C"/>
</dbReference>
<dbReference type="GeneID" id="56037475"/>
<sequence>MMYENYVGGEWIESESGETFDVRNPADTAEVVGTYQASTRADAERAIGAAVDAQDEWAGTPAPERGRVLRATSEALADREDEITETLVREEGKTRSEAAGEVGRAVDVFAYYGEKARDLGGTAKAPSGRNATLRTRREPLGTVGLITPWNYPIAIPAWKLAPALATGNTVVIKPATAAPNVTRQVFECLDGAGLPDGVANYVTGSGSEVGAALAEDERIDGVSFTGSTSVGTRVARTASSDMKRVQCEMGGKNPTVVMPSADLDRAVEIVGVGAFGTTGQSCTACSRAIVHEAVYDEFVDAIAEYAESLTVGPGLEDPDMGPHVSRSELDATLEYVDVARADGATLETGGAELEGDEYDDGHFVEPTVFSDVESRMRIAQEEVFGPVLVVMKASDFGDAVEVANDVDYGLSASIVTRDLSEANRFIEAAEAGVVKVNEKTTGVELHVPFGGYKDSSTNTYREQGDAGLDFFTTTKTVYVDY</sequence>
<dbReference type="FunFam" id="3.40.309.10:FF:000001">
    <property type="entry name" value="Mitochondrial aldehyde dehydrogenase 2"/>
    <property type="match status" value="1"/>
</dbReference>
<dbReference type="InterPro" id="IPR016160">
    <property type="entry name" value="Ald_DH_CS_CYS"/>
</dbReference>
<evidence type="ECO:0000256" key="1">
    <source>
        <dbReference type="ARBA" id="ARBA00009986"/>
    </source>
</evidence>
<keyword evidence="3" id="KW-0560">Oxidoreductase</keyword>
<comment type="subunit">
    <text evidence="2">Homotetramer.</text>
</comment>
<protein>
    <submittedName>
        <fullName evidence="5">Aldehyde dehydrogenase family protein</fullName>
    </submittedName>
</protein>
<gene>
    <name evidence="5" type="ORF">HUG12_08410</name>
</gene>
<evidence type="ECO:0000256" key="3">
    <source>
        <dbReference type="ARBA" id="ARBA00023002"/>
    </source>
</evidence>
<name>A0A7D5LB18_9EURY</name>
<proteinExistence type="inferred from homology"/>
<evidence type="ECO:0000256" key="2">
    <source>
        <dbReference type="ARBA" id="ARBA00011881"/>
    </source>
</evidence>
<feature type="domain" description="Aldehyde dehydrogenase" evidence="4">
    <location>
        <begin position="11"/>
        <end position="477"/>
    </location>
</feature>
<organism evidence="5 6">
    <name type="scientific">Halorarum salinum</name>
    <dbReference type="NCBI Taxonomy" id="2743089"/>
    <lineage>
        <taxon>Archaea</taxon>
        <taxon>Methanobacteriati</taxon>
        <taxon>Methanobacteriota</taxon>
        <taxon>Stenosarchaea group</taxon>
        <taxon>Halobacteria</taxon>
        <taxon>Halobacteriales</taxon>
        <taxon>Haloferacaceae</taxon>
        <taxon>Halorarum</taxon>
    </lineage>
</organism>